<dbReference type="EMBL" id="JACHXK010000023">
    <property type="protein sequence ID" value="MBB3113863.1"/>
    <property type="molecule type" value="Genomic_DNA"/>
</dbReference>
<evidence type="ECO:0000313" key="1">
    <source>
        <dbReference type="EMBL" id="MBB3113863.1"/>
    </source>
</evidence>
<dbReference type="Pfam" id="PF02082">
    <property type="entry name" value="Rrf2"/>
    <property type="match status" value="1"/>
</dbReference>
<accession>A0A7W5FR09</accession>
<dbReference type="GO" id="GO:0003700">
    <property type="term" value="F:DNA-binding transcription factor activity"/>
    <property type="evidence" value="ECO:0007669"/>
    <property type="project" value="TreeGrafter"/>
</dbReference>
<dbReference type="InterPro" id="IPR036390">
    <property type="entry name" value="WH_DNA-bd_sf"/>
</dbReference>
<sequence>MKTNKSSQIGPPRFRIAVHILVQLAQGGTFLSSASIACAVNSHATFLRRILASLAQAGIVEAKEGREGGYGLKLPADQITLGEVYLALRSEETECKESNNEDCAQAEKIDHILGTIIEQADQQTIAYLRKYTIQDMMYSLK</sequence>
<evidence type="ECO:0000313" key="2">
    <source>
        <dbReference type="Proteomes" id="UP000570361"/>
    </source>
</evidence>
<dbReference type="InterPro" id="IPR036388">
    <property type="entry name" value="WH-like_DNA-bd_sf"/>
</dbReference>
<protein>
    <submittedName>
        <fullName evidence="1">Rrf2 family protein</fullName>
    </submittedName>
</protein>
<dbReference type="PANTHER" id="PTHR33221:SF15">
    <property type="entry name" value="HTH-TYPE TRANSCRIPTIONAL REGULATOR YWGB-RELATED"/>
    <property type="match status" value="1"/>
</dbReference>
<dbReference type="Gene3D" id="1.10.10.10">
    <property type="entry name" value="Winged helix-like DNA-binding domain superfamily/Winged helix DNA-binding domain"/>
    <property type="match status" value="1"/>
</dbReference>
<dbReference type="PROSITE" id="PS51197">
    <property type="entry name" value="HTH_RRF2_2"/>
    <property type="match status" value="1"/>
</dbReference>
<gene>
    <name evidence="1" type="ORF">FHS18_005978</name>
</gene>
<dbReference type="SUPFAM" id="SSF46785">
    <property type="entry name" value="Winged helix' DNA-binding domain"/>
    <property type="match status" value="1"/>
</dbReference>
<dbReference type="RefSeq" id="WP_183603933.1">
    <property type="nucleotide sequence ID" value="NZ_JACHXK010000023.1"/>
</dbReference>
<organism evidence="1 2">
    <name type="scientific">Paenibacillus phyllosphaerae</name>
    <dbReference type="NCBI Taxonomy" id="274593"/>
    <lineage>
        <taxon>Bacteria</taxon>
        <taxon>Bacillati</taxon>
        <taxon>Bacillota</taxon>
        <taxon>Bacilli</taxon>
        <taxon>Bacillales</taxon>
        <taxon>Paenibacillaceae</taxon>
        <taxon>Paenibacillus</taxon>
    </lineage>
</organism>
<dbReference type="InterPro" id="IPR030489">
    <property type="entry name" value="TR_Rrf2-type_CS"/>
</dbReference>
<dbReference type="InterPro" id="IPR000944">
    <property type="entry name" value="Tscrpt_reg_Rrf2"/>
</dbReference>
<dbReference type="Proteomes" id="UP000570361">
    <property type="component" value="Unassembled WGS sequence"/>
</dbReference>
<proteinExistence type="predicted"/>
<dbReference type="AlphaFoldDB" id="A0A7W5FR09"/>
<name>A0A7W5FR09_9BACL</name>
<keyword evidence="2" id="KW-1185">Reference proteome</keyword>
<dbReference type="GO" id="GO:0005829">
    <property type="term" value="C:cytosol"/>
    <property type="evidence" value="ECO:0007669"/>
    <property type="project" value="TreeGrafter"/>
</dbReference>
<dbReference type="PROSITE" id="PS01332">
    <property type="entry name" value="HTH_RRF2_1"/>
    <property type="match status" value="1"/>
</dbReference>
<dbReference type="PANTHER" id="PTHR33221">
    <property type="entry name" value="WINGED HELIX-TURN-HELIX TRANSCRIPTIONAL REGULATOR, RRF2 FAMILY"/>
    <property type="match status" value="1"/>
</dbReference>
<reference evidence="1 2" key="1">
    <citation type="submission" date="2020-08" db="EMBL/GenBank/DDBJ databases">
        <title>Genomic Encyclopedia of Type Strains, Phase III (KMG-III): the genomes of soil and plant-associated and newly described type strains.</title>
        <authorList>
            <person name="Whitman W."/>
        </authorList>
    </citation>
    <scope>NUCLEOTIDE SEQUENCE [LARGE SCALE GENOMIC DNA]</scope>
    <source>
        <strain evidence="1 2">CECT 5862</strain>
    </source>
</reference>
<comment type="caution">
    <text evidence="1">The sequence shown here is derived from an EMBL/GenBank/DDBJ whole genome shotgun (WGS) entry which is preliminary data.</text>
</comment>
<dbReference type="NCBIfam" id="TIGR00738">
    <property type="entry name" value="rrf2_super"/>
    <property type="match status" value="1"/>
</dbReference>